<proteinExistence type="predicted"/>
<dbReference type="PANTHER" id="PTHR30143:SF0">
    <property type="entry name" value="2-KETO-4-PENTENOATE HYDRATASE"/>
    <property type="match status" value="1"/>
</dbReference>
<dbReference type="KEGG" id="laq:GLA29479_2995"/>
<gene>
    <name evidence="1" type="ORF">LA76x_2653</name>
</gene>
<dbReference type="EMBL" id="CP011129">
    <property type="protein sequence ID" value="ALN80783.1"/>
    <property type="molecule type" value="Genomic_DNA"/>
</dbReference>
<sequence>MPTHPFDDQRDELAIAIRLVRARWEAKALAAYPGLQPQTLDAGYRVQDQAIALWRQAVAGWKVGRIPDAWQATLGEDRLVGPIFAGAVQNVPGGQTGRFAVIEHGFAAIEAEYVFTLGSDAPAGKTEYSADEAAELVASLSIGIELAGSPLASINLLGPAVVVSDFGNNAGLIVGPAIADWRRLDDRELTCESFIDQRPVGTGGAACIPGGPLAALAFALGRCARRGYPLSAGMHVTTGAATGIHDILAGQSACVDFGRWGRLACETTTATATMESRS</sequence>
<dbReference type="GO" id="GO:0016787">
    <property type="term" value="F:hydrolase activity"/>
    <property type="evidence" value="ECO:0007669"/>
    <property type="project" value="UniProtKB-KW"/>
</dbReference>
<evidence type="ECO:0000313" key="2">
    <source>
        <dbReference type="Proteomes" id="UP000060787"/>
    </source>
</evidence>
<dbReference type="SUPFAM" id="SSF56529">
    <property type="entry name" value="FAH"/>
    <property type="match status" value="1"/>
</dbReference>
<keyword evidence="1" id="KW-0378">Hydrolase</keyword>
<accession>A0A0S2DZ40</accession>
<dbReference type="AlphaFoldDB" id="A0A0S2DZ40"/>
<evidence type="ECO:0000313" key="1">
    <source>
        <dbReference type="EMBL" id="ALN80783.1"/>
    </source>
</evidence>
<dbReference type="RefSeq" id="WP_057917999.1">
    <property type="nucleotide sequence ID" value="NZ_CP011129.1"/>
</dbReference>
<dbReference type="InterPro" id="IPR050772">
    <property type="entry name" value="Hydratase-Decarb/MhpD_sf"/>
</dbReference>
<organism evidence="1 2">
    <name type="scientific">Lysobacter antibioticus</name>
    <dbReference type="NCBI Taxonomy" id="84531"/>
    <lineage>
        <taxon>Bacteria</taxon>
        <taxon>Pseudomonadati</taxon>
        <taxon>Pseudomonadota</taxon>
        <taxon>Gammaproteobacteria</taxon>
        <taxon>Lysobacterales</taxon>
        <taxon>Lysobacteraceae</taxon>
        <taxon>Lysobacter</taxon>
    </lineage>
</organism>
<dbReference type="InterPro" id="IPR036663">
    <property type="entry name" value="Fumarylacetoacetase_C_sf"/>
</dbReference>
<dbReference type="PATRIC" id="fig|84531.7.peg.2934"/>
<dbReference type="OrthoDB" id="9792137at2"/>
<dbReference type="Gene3D" id="3.90.850.10">
    <property type="entry name" value="Fumarylacetoacetase-like, C-terminal domain"/>
    <property type="match status" value="1"/>
</dbReference>
<dbReference type="STRING" id="84531.LA76x_2653"/>
<dbReference type="Proteomes" id="UP000060787">
    <property type="component" value="Chromosome"/>
</dbReference>
<dbReference type="PANTHER" id="PTHR30143">
    <property type="entry name" value="ACID HYDRATASE"/>
    <property type="match status" value="1"/>
</dbReference>
<name>A0A0S2DZ40_LYSAN</name>
<dbReference type="GO" id="GO:0005737">
    <property type="term" value="C:cytoplasm"/>
    <property type="evidence" value="ECO:0007669"/>
    <property type="project" value="TreeGrafter"/>
</dbReference>
<reference evidence="1 2" key="1">
    <citation type="journal article" date="2015" name="BMC Genomics">
        <title>Comparative genomics and metabolic profiling of the genus Lysobacter.</title>
        <authorList>
            <person name="de Bruijn I."/>
            <person name="Cheng X."/>
            <person name="de Jager V."/>
            <person name="Exposito R.G."/>
            <person name="Watrous J."/>
            <person name="Patel N."/>
            <person name="Postma J."/>
            <person name="Dorrestein P.C."/>
            <person name="Kobayashi D."/>
            <person name="Raaijmakers J.M."/>
        </authorList>
    </citation>
    <scope>NUCLEOTIDE SEQUENCE [LARGE SCALE GENOMIC DNA]</scope>
    <source>
        <strain evidence="1 2">76</strain>
    </source>
</reference>
<dbReference type="KEGG" id="lab:LA76x_2653"/>
<protein>
    <submittedName>
        <fullName evidence="1">Fumarylacetoacetate (FAA) hydrolase family protein</fullName>
    </submittedName>
</protein>
<keyword evidence="2" id="KW-1185">Reference proteome</keyword>
<dbReference type="GO" id="GO:0008684">
    <property type="term" value="F:2-oxopent-4-enoate hydratase activity"/>
    <property type="evidence" value="ECO:0007669"/>
    <property type="project" value="TreeGrafter"/>
</dbReference>